<sequence>MPSTTKIKDESLAVVTLNVGDGDAVVVRFPPAHGTKTGAVVDCYKGDKTIAAIQALGITKLNFVCATHPHYDHTAGMSKLIKWCFQNDVEICEFWDSGFRHVSKTHYNLIRLLEENPKIKVFCPTSGFETIINKVRVLVLSPSMYLKNRYDTFGTNINNASVVIKMEYPVRDIAKFFLKEEEATDADLEEVENIKQNTVILGADAQFDAWAQITQEFPELVHTDNRGQMIDPKKKSFKPLRCQVLKVPHHMSKHGATLQVVETLLPRYTIASCADDSAYGFPHELAVMAVEELRKGATDKGIRYTGHPESDLAGGTIVAILDGGSKKPKVVSLGEAVGDDAPISTIM</sequence>
<dbReference type="Proteomes" id="UP001594288">
    <property type="component" value="Unassembled WGS sequence"/>
</dbReference>
<keyword evidence="2" id="KW-1185">Reference proteome</keyword>
<dbReference type="PANTHER" id="PTHR30619:SF1">
    <property type="entry name" value="RECOMBINATION PROTEIN 2"/>
    <property type="match status" value="1"/>
</dbReference>
<dbReference type="InterPro" id="IPR036866">
    <property type="entry name" value="RibonucZ/Hydroxyglut_hydro"/>
</dbReference>
<reference evidence="1 2" key="1">
    <citation type="submission" date="2024-09" db="EMBL/GenBank/DDBJ databases">
        <authorList>
            <person name="D'Angelo T."/>
        </authorList>
    </citation>
    <scope>NUCLEOTIDE SEQUENCE [LARGE SCALE GENOMIC DNA]</scope>
    <source>
        <strain evidence="1">SAG AM-311-F02</strain>
    </source>
</reference>
<protein>
    <submittedName>
        <fullName evidence="1">ComEC/Rec2 family competence protein</fullName>
    </submittedName>
</protein>
<organism evidence="1 2">
    <name type="scientific">Eiseniibacteriota bacterium</name>
    <dbReference type="NCBI Taxonomy" id="2212470"/>
    <lineage>
        <taxon>Bacteria</taxon>
        <taxon>Candidatus Eiseniibacteriota</taxon>
    </lineage>
</organism>
<gene>
    <name evidence="1" type="ORF">ACFL2Z_05530</name>
</gene>
<evidence type="ECO:0000313" key="2">
    <source>
        <dbReference type="Proteomes" id="UP001594288"/>
    </source>
</evidence>
<dbReference type="InterPro" id="IPR052159">
    <property type="entry name" value="Competence_DNA_uptake"/>
</dbReference>
<evidence type="ECO:0000313" key="1">
    <source>
        <dbReference type="EMBL" id="MFC1800345.1"/>
    </source>
</evidence>
<dbReference type="SUPFAM" id="SSF56281">
    <property type="entry name" value="Metallo-hydrolase/oxidoreductase"/>
    <property type="match status" value="1"/>
</dbReference>
<name>A0ABV6YQK9_UNCEI</name>
<dbReference type="PANTHER" id="PTHR30619">
    <property type="entry name" value="DNA INTERNALIZATION/COMPETENCE PROTEIN COMEC/REC2"/>
    <property type="match status" value="1"/>
</dbReference>
<dbReference type="EMBL" id="JBHPEI010000125">
    <property type="protein sequence ID" value="MFC1800345.1"/>
    <property type="molecule type" value="Genomic_DNA"/>
</dbReference>
<comment type="caution">
    <text evidence="1">The sequence shown here is derived from an EMBL/GenBank/DDBJ whole genome shotgun (WGS) entry which is preliminary data.</text>
</comment>
<accession>A0ABV6YQK9</accession>
<dbReference type="Gene3D" id="3.60.15.10">
    <property type="entry name" value="Ribonuclease Z/Hydroxyacylglutathione hydrolase-like"/>
    <property type="match status" value="1"/>
</dbReference>
<proteinExistence type="predicted"/>